<gene>
    <name evidence="2" type="ORF">NONO_c62990</name>
</gene>
<dbReference type="AlphaFoldDB" id="W5TPJ2"/>
<reference evidence="2 3" key="1">
    <citation type="journal article" date="2014" name="Appl. Environ. Microbiol.">
        <title>Insights into the Microbial Degradation of Rubber and Gutta-Percha by Analysis of the Complete Genome of Nocardia nova SH22a.</title>
        <authorList>
            <person name="Luo Q."/>
            <person name="Hiessl S."/>
            <person name="Poehlein A."/>
            <person name="Daniel R."/>
            <person name="Steinbuchel A."/>
        </authorList>
    </citation>
    <scope>NUCLEOTIDE SEQUENCE [LARGE SCALE GENOMIC DNA]</scope>
    <source>
        <strain evidence="2">SH22a</strain>
    </source>
</reference>
<organism evidence="2 3">
    <name type="scientific">Nocardia nova SH22a</name>
    <dbReference type="NCBI Taxonomy" id="1415166"/>
    <lineage>
        <taxon>Bacteria</taxon>
        <taxon>Bacillati</taxon>
        <taxon>Actinomycetota</taxon>
        <taxon>Actinomycetes</taxon>
        <taxon>Mycobacteriales</taxon>
        <taxon>Nocardiaceae</taxon>
        <taxon>Nocardia</taxon>
    </lineage>
</organism>
<accession>W5TPJ2</accession>
<sequence>MAESIGKSISGSGCVRTLLARSWNQGADGSRSKSSPRRFGHEGLRHVAGRELWAGIGRAHMGGRGITAVAAVAIGGALVLGGCGASTDGDAKPAGQGTSSAGPSLAAQAPTGYDGCKDVPQSVRDSEQLILGSNSDAGTHGVEWRGCSWLPADGDGYTVAIRTTNLTIDAIRGKGFQETRELAIGGRRAISSRQFDGPYIKEACTLNVEMRGGTLEFNVNNPASAPRTGSTDSCRIAETLGNKVVSMMPPGA</sequence>
<dbReference type="EMBL" id="CP006850">
    <property type="protein sequence ID" value="AHH21069.1"/>
    <property type="molecule type" value="Genomic_DNA"/>
</dbReference>
<evidence type="ECO:0000313" key="3">
    <source>
        <dbReference type="Proteomes" id="UP000019150"/>
    </source>
</evidence>
<dbReference type="KEGG" id="nno:NONO_c62990"/>
<protein>
    <recommendedName>
        <fullName evidence="4">DUF3558 domain-containing protein</fullName>
    </recommendedName>
</protein>
<evidence type="ECO:0008006" key="4">
    <source>
        <dbReference type="Google" id="ProtNLM"/>
    </source>
</evidence>
<dbReference type="InterPro" id="IPR024520">
    <property type="entry name" value="DUF3558"/>
</dbReference>
<dbReference type="STRING" id="1415166.NONO_c62990"/>
<dbReference type="eggNOG" id="ENOG5031EEB">
    <property type="taxonomic scope" value="Bacteria"/>
</dbReference>
<dbReference type="Pfam" id="PF12079">
    <property type="entry name" value="DUF3558"/>
    <property type="match status" value="1"/>
</dbReference>
<dbReference type="HOGENOM" id="CLU_1282121_0_0_11"/>
<evidence type="ECO:0000313" key="2">
    <source>
        <dbReference type="EMBL" id="AHH21069.1"/>
    </source>
</evidence>
<proteinExistence type="predicted"/>
<feature type="region of interest" description="Disordered" evidence="1">
    <location>
        <begin position="88"/>
        <end position="119"/>
    </location>
</feature>
<dbReference type="Proteomes" id="UP000019150">
    <property type="component" value="Chromosome"/>
</dbReference>
<name>W5TPJ2_9NOCA</name>
<evidence type="ECO:0000256" key="1">
    <source>
        <dbReference type="SAM" id="MobiDB-lite"/>
    </source>
</evidence>
<keyword evidence="3" id="KW-1185">Reference proteome</keyword>